<keyword evidence="7" id="KW-0732">Signal</keyword>
<dbReference type="SMART" id="SM01391">
    <property type="entry name" value="Filament"/>
    <property type="match status" value="1"/>
</dbReference>
<feature type="region of interest" description="Disordered" evidence="6">
    <location>
        <begin position="564"/>
        <end position="596"/>
    </location>
</feature>
<dbReference type="GO" id="GO:0005634">
    <property type="term" value="C:nucleus"/>
    <property type="evidence" value="ECO:0007669"/>
    <property type="project" value="UniProtKB-SubCell"/>
</dbReference>
<accession>A0ABD1DVC2</accession>
<dbReference type="EMBL" id="JBEHCU010001230">
    <property type="protein sequence ID" value="KAL1403691.1"/>
    <property type="molecule type" value="Genomic_DNA"/>
</dbReference>
<dbReference type="InterPro" id="IPR039008">
    <property type="entry name" value="IF_rod_dom"/>
</dbReference>
<dbReference type="Proteomes" id="UP001562425">
    <property type="component" value="Unassembled WGS sequence"/>
</dbReference>
<feature type="chain" id="PRO_5044772972" description="Lamin Dm0" evidence="7">
    <location>
        <begin position="27"/>
        <end position="596"/>
    </location>
</feature>
<feature type="compositionally biased region" description="Basic and acidic residues" evidence="6">
    <location>
        <begin position="585"/>
        <end position="596"/>
    </location>
</feature>
<dbReference type="Pfam" id="PF00932">
    <property type="entry name" value="LTD"/>
    <property type="match status" value="1"/>
</dbReference>
<dbReference type="InterPro" id="IPR036415">
    <property type="entry name" value="Lamin_tail_dom_sf"/>
</dbReference>
<dbReference type="PANTHER" id="PTHR45721:SF11">
    <property type="entry name" value="LAMIN DM0-RELATED"/>
    <property type="match status" value="1"/>
</dbReference>
<comment type="caution">
    <text evidence="10">The sequence shown here is derived from an EMBL/GenBank/DDBJ whole genome shotgun (WGS) entry which is preliminary data.</text>
</comment>
<keyword evidence="3 5" id="KW-0175">Coiled coil</keyword>
<evidence type="ECO:0000313" key="10">
    <source>
        <dbReference type="EMBL" id="KAL1403691.1"/>
    </source>
</evidence>
<dbReference type="SUPFAM" id="SSF64593">
    <property type="entry name" value="Intermediate filament protein, coiled coil region"/>
    <property type="match status" value="2"/>
</dbReference>
<keyword evidence="11" id="KW-1185">Reference proteome</keyword>
<dbReference type="Gene3D" id="1.20.5.170">
    <property type="match status" value="1"/>
</dbReference>
<dbReference type="Pfam" id="PF00038">
    <property type="entry name" value="Filament"/>
    <property type="match status" value="1"/>
</dbReference>
<feature type="coiled-coil region" evidence="5">
    <location>
        <begin position="160"/>
        <end position="257"/>
    </location>
</feature>
<comment type="subcellular location">
    <subcellularLocation>
        <location evidence="1">Nucleus</location>
    </subcellularLocation>
</comment>
<reference evidence="10 11" key="1">
    <citation type="submission" date="2024-05" db="EMBL/GenBank/DDBJ databases">
        <title>Culex pipiens pipiens assembly and annotation.</title>
        <authorList>
            <person name="Alout H."/>
            <person name="Durand T."/>
        </authorList>
    </citation>
    <scope>NUCLEOTIDE SEQUENCE [LARGE SCALE GENOMIC DNA]</scope>
    <source>
        <strain evidence="10">HA-2024</strain>
        <tissue evidence="10">Whole body</tissue>
    </source>
</reference>
<gene>
    <name evidence="10" type="ORF">pipiens_005586</name>
</gene>
<feature type="coiled-coil region" evidence="5">
    <location>
        <begin position="82"/>
        <end position="116"/>
    </location>
</feature>
<sequence>MQQRLRKTIALPKLCAVLAKLRVALTDPVLAESAPPAPAKPSSTSGAQSVSSSASTVSSMTEASDTALSPSRRSRLHEKNSLMNLNDRLACYIERVRYLEQENSRLSLEMAAYQETASREVSSLKSIYEGELGDARKLLDETARDKARVEIDAKRYWEENDQLRMKLNKKTKELTELERDARASEAKCIELTANYNSVCSERKKLQEELKEYEKESTKLRKTFENMRKDLEHETLIRVDLENNIQSLREELTFKEQVHSQELSESKMRRQSEISEIDGFLMEQYETKLQQTLQELREQYDSQLRLNRDEISELYDARIHNLESRLSSDRIQYEDERQKLENEITRLRDEMSIQLKEYQDLMDIKISLDMEIAAYDKLLSSEETRLNMTPNVTSTTATASVLSSTSRLFRTPSLKRKRNVLDESLDYSITSTAKGDLELSECDPEGKFVKVHNKSKQQYKLDGWQIQRKTESSEVTFKFPKNSKIEGNGTVSIWSSACGQKPDPPITLVMTKGQTWTTGDSTVTVLVNADGGEEAHSERMKLRTMNISGHKDKYFLEEGGARLGVSHSMPVGGSSKSPRGQGEPGTGDKNDEQCVVM</sequence>
<dbReference type="PANTHER" id="PTHR45721">
    <property type="entry name" value="LAMIN DM0-RELATED"/>
    <property type="match status" value="1"/>
</dbReference>
<keyword evidence="2" id="KW-0403">Intermediate filament</keyword>
<evidence type="ECO:0008006" key="12">
    <source>
        <dbReference type="Google" id="ProtNLM"/>
    </source>
</evidence>
<keyword evidence="4" id="KW-0539">Nucleus</keyword>
<dbReference type="SUPFAM" id="SSF74853">
    <property type="entry name" value="Lamin A/C globular tail domain"/>
    <property type="match status" value="1"/>
</dbReference>
<feature type="domain" description="LTD" evidence="8">
    <location>
        <begin position="424"/>
        <end position="543"/>
    </location>
</feature>
<evidence type="ECO:0000256" key="5">
    <source>
        <dbReference type="SAM" id="Coils"/>
    </source>
</evidence>
<evidence type="ECO:0000256" key="7">
    <source>
        <dbReference type="SAM" id="SignalP"/>
    </source>
</evidence>
<evidence type="ECO:0000256" key="1">
    <source>
        <dbReference type="ARBA" id="ARBA00004123"/>
    </source>
</evidence>
<dbReference type="AlphaFoldDB" id="A0ABD1DVC2"/>
<evidence type="ECO:0000256" key="6">
    <source>
        <dbReference type="SAM" id="MobiDB-lite"/>
    </source>
</evidence>
<dbReference type="Gene3D" id="1.20.5.1160">
    <property type="entry name" value="Vasodilator-stimulated phosphoprotein"/>
    <property type="match status" value="1"/>
</dbReference>
<evidence type="ECO:0000256" key="4">
    <source>
        <dbReference type="ARBA" id="ARBA00023242"/>
    </source>
</evidence>
<evidence type="ECO:0000256" key="3">
    <source>
        <dbReference type="ARBA" id="ARBA00023054"/>
    </source>
</evidence>
<dbReference type="Gene3D" id="2.60.40.1260">
    <property type="entry name" value="Lamin Tail domain"/>
    <property type="match status" value="1"/>
</dbReference>
<evidence type="ECO:0000256" key="2">
    <source>
        <dbReference type="ARBA" id="ARBA00022754"/>
    </source>
</evidence>
<name>A0ABD1DVC2_CULPP</name>
<dbReference type="GO" id="GO:0005882">
    <property type="term" value="C:intermediate filament"/>
    <property type="evidence" value="ECO:0007669"/>
    <property type="project" value="UniProtKB-KW"/>
</dbReference>
<dbReference type="InterPro" id="IPR001322">
    <property type="entry name" value="Lamin_tail_dom"/>
</dbReference>
<organism evidence="10 11">
    <name type="scientific">Culex pipiens pipiens</name>
    <name type="common">Northern house mosquito</name>
    <dbReference type="NCBI Taxonomy" id="38569"/>
    <lineage>
        <taxon>Eukaryota</taxon>
        <taxon>Metazoa</taxon>
        <taxon>Ecdysozoa</taxon>
        <taxon>Arthropoda</taxon>
        <taxon>Hexapoda</taxon>
        <taxon>Insecta</taxon>
        <taxon>Pterygota</taxon>
        <taxon>Neoptera</taxon>
        <taxon>Endopterygota</taxon>
        <taxon>Diptera</taxon>
        <taxon>Nematocera</taxon>
        <taxon>Culicoidea</taxon>
        <taxon>Culicidae</taxon>
        <taxon>Culicinae</taxon>
        <taxon>Culicini</taxon>
        <taxon>Culex</taxon>
        <taxon>Culex</taxon>
    </lineage>
</organism>
<protein>
    <recommendedName>
        <fullName evidence="12">Lamin Dm0</fullName>
    </recommendedName>
</protein>
<evidence type="ECO:0000259" key="9">
    <source>
        <dbReference type="PROSITE" id="PS51842"/>
    </source>
</evidence>
<evidence type="ECO:0000313" key="11">
    <source>
        <dbReference type="Proteomes" id="UP001562425"/>
    </source>
</evidence>
<evidence type="ECO:0000259" key="8">
    <source>
        <dbReference type="PROSITE" id="PS51841"/>
    </source>
</evidence>
<feature type="compositionally biased region" description="Low complexity" evidence="6">
    <location>
        <begin position="40"/>
        <end position="64"/>
    </location>
</feature>
<feature type="region of interest" description="Disordered" evidence="6">
    <location>
        <begin position="32"/>
        <end position="79"/>
    </location>
</feature>
<feature type="coiled-coil region" evidence="5">
    <location>
        <begin position="281"/>
        <end position="356"/>
    </location>
</feature>
<feature type="domain" description="IF rod" evidence="9">
    <location>
        <begin position="78"/>
        <end position="385"/>
    </location>
</feature>
<proteinExistence type="predicted"/>
<dbReference type="PROSITE" id="PS51841">
    <property type="entry name" value="LTD"/>
    <property type="match status" value="1"/>
</dbReference>
<dbReference type="PROSITE" id="PS51842">
    <property type="entry name" value="IF_ROD_2"/>
    <property type="match status" value="1"/>
</dbReference>
<feature type="signal peptide" evidence="7">
    <location>
        <begin position="1"/>
        <end position="26"/>
    </location>
</feature>